<evidence type="ECO:0000256" key="4">
    <source>
        <dbReference type="ARBA" id="ARBA00022946"/>
    </source>
</evidence>
<keyword evidence="3" id="KW-0378">Hydrolase</keyword>
<dbReference type="InterPro" id="IPR023179">
    <property type="entry name" value="GTP-bd_ortho_bundle_sf"/>
</dbReference>
<dbReference type="InterPro" id="IPR027417">
    <property type="entry name" value="P-loop_NTPase"/>
</dbReference>
<dbReference type="Gramene" id="rna-AYBTSS11_LOCUS3486">
    <property type="protein sequence ID" value="CAJ1912517.1"/>
    <property type="gene ID" value="gene-AYBTSS11_LOCUS3486"/>
</dbReference>
<keyword evidence="6" id="KW-0342">GTP-binding</keyword>
<dbReference type="GO" id="GO:0005739">
    <property type="term" value="C:mitochondrion"/>
    <property type="evidence" value="ECO:0007669"/>
    <property type="project" value="UniProtKB-SubCell"/>
</dbReference>
<dbReference type="PANTHER" id="PTHR45782:SF4">
    <property type="entry name" value="MITOCHONDRIAL RIBOSOME-ASSOCIATED GTPASE 1"/>
    <property type="match status" value="1"/>
</dbReference>
<reference evidence="8" key="1">
    <citation type="submission" date="2023-10" db="EMBL/GenBank/DDBJ databases">
        <authorList>
            <person name="Domelevo Entfellner J.-B."/>
        </authorList>
    </citation>
    <scope>NUCLEOTIDE SEQUENCE</scope>
</reference>
<dbReference type="GO" id="GO:0005525">
    <property type="term" value="F:GTP binding"/>
    <property type="evidence" value="ECO:0007669"/>
    <property type="project" value="UniProtKB-KW"/>
</dbReference>
<dbReference type="EMBL" id="OY731398">
    <property type="protein sequence ID" value="CAJ1912517.1"/>
    <property type="molecule type" value="Genomic_DNA"/>
</dbReference>
<dbReference type="GO" id="GO:0032543">
    <property type="term" value="P:mitochondrial translation"/>
    <property type="evidence" value="ECO:0007669"/>
    <property type="project" value="TreeGrafter"/>
</dbReference>
<evidence type="ECO:0000259" key="7">
    <source>
        <dbReference type="Pfam" id="PF01926"/>
    </source>
</evidence>
<gene>
    <name evidence="8" type="ORF">AYBTSS11_LOCUS3486</name>
</gene>
<evidence type="ECO:0000313" key="9">
    <source>
        <dbReference type="Proteomes" id="UP001189624"/>
    </source>
</evidence>
<evidence type="ECO:0000256" key="3">
    <source>
        <dbReference type="ARBA" id="ARBA00022801"/>
    </source>
</evidence>
<dbReference type="Gene3D" id="3.40.50.300">
    <property type="entry name" value="P-loop containing nucleotide triphosphate hydrolases"/>
    <property type="match status" value="1"/>
</dbReference>
<evidence type="ECO:0000256" key="5">
    <source>
        <dbReference type="ARBA" id="ARBA00023128"/>
    </source>
</evidence>
<dbReference type="InterPro" id="IPR006073">
    <property type="entry name" value="GTP-bd"/>
</dbReference>
<accession>A0AA86VBQ6</accession>
<evidence type="ECO:0000256" key="2">
    <source>
        <dbReference type="ARBA" id="ARBA00022741"/>
    </source>
</evidence>
<proteinExistence type="predicted"/>
<name>A0AA86VBQ6_9FABA</name>
<protein>
    <recommendedName>
        <fullName evidence="7">G domain-containing protein</fullName>
    </recommendedName>
</protein>
<dbReference type="Proteomes" id="UP001189624">
    <property type="component" value="Chromosome 1"/>
</dbReference>
<dbReference type="SUPFAM" id="SSF52540">
    <property type="entry name" value="P-loop containing nucleoside triphosphate hydrolases"/>
    <property type="match status" value="1"/>
</dbReference>
<dbReference type="FunFam" id="3.40.50.300:FF:001008">
    <property type="entry name" value="Mitochondrial GTPase 1"/>
    <property type="match status" value="1"/>
</dbReference>
<dbReference type="CDD" id="cd01856">
    <property type="entry name" value="YlqF"/>
    <property type="match status" value="1"/>
</dbReference>
<evidence type="ECO:0000256" key="1">
    <source>
        <dbReference type="ARBA" id="ARBA00004173"/>
    </source>
</evidence>
<keyword evidence="2" id="KW-0547">Nucleotide-binding</keyword>
<evidence type="ECO:0000313" key="8">
    <source>
        <dbReference type="EMBL" id="CAJ1912517.1"/>
    </source>
</evidence>
<keyword evidence="5" id="KW-0496">Mitochondrion</keyword>
<dbReference type="AlphaFoldDB" id="A0AA86VBQ6"/>
<comment type="subcellular location">
    <subcellularLocation>
        <location evidence="1">Mitochondrion</location>
    </subcellularLocation>
</comment>
<sequence length="416" mass="46284">MSGLKELLKKGLGDMAFNAGGGAITWFPGHMAAATRAIRHRLKLSDLVIEVRDARIPLSSANADLQPHLSAKRRVVALNKKDLANPNIMHKWRHYFETCKQDCIPINAHSKSSVTKLLELVEFKLKEVICREPTLLVMVVGVPNVGKSALINSIHQIAQSRFPVQEKMKRAAVGPLPGVTQDIAGFKVRLTNINMNINRTAILLILLLFVGSKAQFYARNNSASILFHIAHKPSIYVLDSPGVLVPSISDIETGLKLALAGSVKDSVVGEERIAQYLLAVLDTRGTPLHWKHLNNRRIDGIEYEPEENHEYSLKNLKPKRRNLPNRSDLVYVEDLLMGVQHALYSTLTEFDGNVEDESDLESLIDLQFSALQKAMKIPHKASEARLMVSKKLLTLFRTGKLGPFILDDVPDVKPVS</sequence>
<dbReference type="Pfam" id="PF01926">
    <property type="entry name" value="MMR_HSR1"/>
    <property type="match status" value="1"/>
</dbReference>
<keyword evidence="9" id="KW-1185">Reference proteome</keyword>
<dbReference type="PANTHER" id="PTHR45782">
    <property type="entry name" value="MITOCHONDRIAL RIBOSOME-ASSOCIATED GTPASE 1"/>
    <property type="match status" value="1"/>
</dbReference>
<keyword evidence="4" id="KW-0809">Transit peptide</keyword>
<dbReference type="GO" id="GO:0003924">
    <property type="term" value="F:GTPase activity"/>
    <property type="evidence" value="ECO:0007669"/>
    <property type="project" value="TreeGrafter"/>
</dbReference>
<feature type="domain" description="G" evidence="7">
    <location>
        <begin position="137"/>
        <end position="283"/>
    </location>
</feature>
<organism evidence="8 9">
    <name type="scientific">Sphenostylis stenocarpa</name>
    <dbReference type="NCBI Taxonomy" id="92480"/>
    <lineage>
        <taxon>Eukaryota</taxon>
        <taxon>Viridiplantae</taxon>
        <taxon>Streptophyta</taxon>
        <taxon>Embryophyta</taxon>
        <taxon>Tracheophyta</taxon>
        <taxon>Spermatophyta</taxon>
        <taxon>Magnoliopsida</taxon>
        <taxon>eudicotyledons</taxon>
        <taxon>Gunneridae</taxon>
        <taxon>Pentapetalae</taxon>
        <taxon>rosids</taxon>
        <taxon>fabids</taxon>
        <taxon>Fabales</taxon>
        <taxon>Fabaceae</taxon>
        <taxon>Papilionoideae</taxon>
        <taxon>50 kb inversion clade</taxon>
        <taxon>NPAAA clade</taxon>
        <taxon>indigoferoid/millettioid clade</taxon>
        <taxon>Phaseoleae</taxon>
        <taxon>Sphenostylis</taxon>
    </lineage>
</organism>
<evidence type="ECO:0000256" key="6">
    <source>
        <dbReference type="ARBA" id="ARBA00023134"/>
    </source>
</evidence>
<dbReference type="Gene3D" id="1.10.1580.10">
    <property type="match status" value="1"/>
</dbReference>